<gene>
    <name evidence="2" type="ORF">ECRASSUSDP1_LOCUS26674</name>
</gene>
<dbReference type="Proteomes" id="UP001295684">
    <property type="component" value="Unassembled WGS sequence"/>
</dbReference>
<comment type="caution">
    <text evidence="2">The sequence shown here is derived from an EMBL/GenBank/DDBJ whole genome shotgun (WGS) entry which is preliminary data.</text>
</comment>
<evidence type="ECO:0000313" key="2">
    <source>
        <dbReference type="EMBL" id="CAI2385128.1"/>
    </source>
</evidence>
<sequence>MTPKTLLVLFLLTYTSFCFPFQPAQSESPVPTNFISCSQDLYQAGRIFMRAYKSLNEYNFVSLLGMYGELVTLFKKGIKDCVTENLAWW</sequence>
<dbReference type="AlphaFoldDB" id="A0AAD1Y5L2"/>
<evidence type="ECO:0000313" key="3">
    <source>
        <dbReference type="Proteomes" id="UP001295684"/>
    </source>
</evidence>
<feature type="chain" id="PRO_5042228576" evidence="1">
    <location>
        <begin position="19"/>
        <end position="89"/>
    </location>
</feature>
<organism evidence="2 3">
    <name type="scientific">Euplotes crassus</name>
    <dbReference type="NCBI Taxonomy" id="5936"/>
    <lineage>
        <taxon>Eukaryota</taxon>
        <taxon>Sar</taxon>
        <taxon>Alveolata</taxon>
        <taxon>Ciliophora</taxon>
        <taxon>Intramacronucleata</taxon>
        <taxon>Spirotrichea</taxon>
        <taxon>Hypotrichia</taxon>
        <taxon>Euplotida</taxon>
        <taxon>Euplotidae</taxon>
        <taxon>Moneuplotes</taxon>
    </lineage>
</organism>
<feature type="signal peptide" evidence="1">
    <location>
        <begin position="1"/>
        <end position="18"/>
    </location>
</feature>
<protein>
    <submittedName>
        <fullName evidence="2">Uncharacterized protein</fullName>
    </submittedName>
</protein>
<reference evidence="2" key="1">
    <citation type="submission" date="2023-07" db="EMBL/GenBank/DDBJ databases">
        <authorList>
            <consortium name="AG Swart"/>
            <person name="Singh M."/>
            <person name="Singh A."/>
            <person name="Seah K."/>
            <person name="Emmerich C."/>
        </authorList>
    </citation>
    <scope>NUCLEOTIDE SEQUENCE</scope>
    <source>
        <strain evidence="2">DP1</strain>
    </source>
</reference>
<accession>A0AAD1Y5L2</accession>
<proteinExistence type="predicted"/>
<keyword evidence="3" id="KW-1185">Reference proteome</keyword>
<evidence type="ECO:0000256" key="1">
    <source>
        <dbReference type="SAM" id="SignalP"/>
    </source>
</evidence>
<keyword evidence="1" id="KW-0732">Signal</keyword>
<dbReference type="EMBL" id="CAMPGE010027507">
    <property type="protein sequence ID" value="CAI2385128.1"/>
    <property type="molecule type" value="Genomic_DNA"/>
</dbReference>
<name>A0AAD1Y5L2_EUPCR</name>